<dbReference type="Gene3D" id="1.10.10.10">
    <property type="entry name" value="Winged helix-like DNA-binding domain superfamily/Winged helix DNA-binding domain"/>
    <property type="match status" value="1"/>
</dbReference>
<dbReference type="InterPro" id="IPR052704">
    <property type="entry name" value="ECF_Sigma-70_Domain"/>
</dbReference>
<dbReference type="GO" id="GO:0003677">
    <property type="term" value="F:DNA binding"/>
    <property type="evidence" value="ECO:0007669"/>
    <property type="project" value="InterPro"/>
</dbReference>
<dbReference type="GO" id="GO:0016987">
    <property type="term" value="F:sigma factor activity"/>
    <property type="evidence" value="ECO:0007669"/>
    <property type="project" value="InterPro"/>
</dbReference>
<organism evidence="3 4">
    <name type="scientific">Occallatibacter riparius</name>
    <dbReference type="NCBI Taxonomy" id="1002689"/>
    <lineage>
        <taxon>Bacteria</taxon>
        <taxon>Pseudomonadati</taxon>
        <taxon>Acidobacteriota</taxon>
        <taxon>Terriglobia</taxon>
        <taxon>Terriglobales</taxon>
        <taxon>Acidobacteriaceae</taxon>
        <taxon>Occallatibacter</taxon>
    </lineage>
</organism>
<dbReference type="SUPFAM" id="SSF88659">
    <property type="entry name" value="Sigma3 and sigma4 domains of RNA polymerase sigma factors"/>
    <property type="match status" value="1"/>
</dbReference>
<dbReference type="AlphaFoldDB" id="A0A9J7BNS7"/>
<evidence type="ECO:0000259" key="1">
    <source>
        <dbReference type="Pfam" id="PF04542"/>
    </source>
</evidence>
<feature type="domain" description="RNA polymerase sigma factor 70 region 4 type 2" evidence="2">
    <location>
        <begin position="123"/>
        <end position="174"/>
    </location>
</feature>
<accession>A0A9J7BNS7</accession>
<dbReference type="Pfam" id="PF04542">
    <property type="entry name" value="Sigma70_r2"/>
    <property type="match status" value="1"/>
</dbReference>
<dbReference type="Proteomes" id="UP001059380">
    <property type="component" value="Chromosome"/>
</dbReference>
<dbReference type="PANTHER" id="PTHR30173">
    <property type="entry name" value="SIGMA 19 FACTOR"/>
    <property type="match status" value="1"/>
</dbReference>
<dbReference type="KEGG" id="orp:MOP44_00285"/>
<dbReference type="Gene3D" id="1.10.1740.10">
    <property type="match status" value="1"/>
</dbReference>
<dbReference type="EMBL" id="CP093313">
    <property type="protein sequence ID" value="UWZ84387.1"/>
    <property type="molecule type" value="Genomic_DNA"/>
</dbReference>
<dbReference type="InterPro" id="IPR013249">
    <property type="entry name" value="RNA_pol_sigma70_r4_t2"/>
</dbReference>
<proteinExistence type="predicted"/>
<dbReference type="RefSeq" id="WP_260793890.1">
    <property type="nucleotide sequence ID" value="NZ_CP093313.1"/>
</dbReference>
<dbReference type="InterPro" id="IPR013325">
    <property type="entry name" value="RNA_pol_sigma_r2"/>
</dbReference>
<dbReference type="InterPro" id="IPR007627">
    <property type="entry name" value="RNA_pol_sigma70_r2"/>
</dbReference>
<reference evidence="3" key="1">
    <citation type="submission" date="2021-04" db="EMBL/GenBank/DDBJ databases">
        <title>Phylogenetic analysis of Acidobacteriaceae.</title>
        <authorList>
            <person name="Qiu L."/>
            <person name="Zhang Q."/>
        </authorList>
    </citation>
    <scope>NUCLEOTIDE SEQUENCE</scope>
    <source>
        <strain evidence="3">DSM 25168</strain>
    </source>
</reference>
<feature type="domain" description="RNA polymerase sigma-70 region 2" evidence="1">
    <location>
        <begin position="26"/>
        <end position="90"/>
    </location>
</feature>
<name>A0A9J7BNS7_9BACT</name>
<dbReference type="NCBIfam" id="TIGR02937">
    <property type="entry name" value="sigma70-ECF"/>
    <property type="match status" value="1"/>
</dbReference>
<dbReference type="GO" id="GO:0006352">
    <property type="term" value="P:DNA-templated transcription initiation"/>
    <property type="evidence" value="ECO:0007669"/>
    <property type="project" value="InterPro"/>
</dbReference>
<gene>
    <name evidence="3" type="ORF">MOP44_00285</name>
</gene>
<keyword evidence="4" id="KW-1185">Reference proteome</keyword>
<dbReference type="InterPro" id="IPR013324">
    <property type="entry name" value="RNA_pol_sigma_r3/r4-like"/>
</dbReference>
<dbReference type="InterPro" id="IPR014284">
    <property type="entry name" value="RNA_pol_sigma-70_dom"/>
</dbReference>
<evidence type="ECO:0000259" key="2">
    <source>
        <dbReference type="Pfam" id="PF08281"/>
    </source>
</evidence>
<dbReference type="InterPro" id="IPR036388">
    <property type="entry name" value="WH-like_DNA-bd_sf"/>
</dbReference>
<evidence type="ECO:0000313" key="4">
    <source>
        <dbReference type="Proteomes" id="UP001059380"/>
    </source>
</evidence>
<evidence type="ECO:0000313" key="3">
    <source>
        <dbReference type="EMBL" id="UWZ84387.1"/>
    </source>
</evidence>
<dbReference type="Pfam" id="PF08281">
    <property type="entry name" value="Sigma70_r4_2"/>
    <property type="match status" value="1"/>
</dbReference>
<dbReference type="SUPFAM" id="SSF88946">
    <property type="entry name" value="Sigma2 domain of RNA polymerase sigma factors"/>
    <property type="match status" value="1"/>
</dbReference>
<dbReference type="PANTHER" id="PTHR30173:SF36">
    <property type="entry name" value="ECF RNA POLYMERASE SIGMA FACTOR SIGJ"/>
    <property type="match status" value="1"/>
</dbReference>
<sequence length="259" mass="28681">MATAEVLPTQAFDTITRELATDIAAFTEVRPRLFAIAFRILQSAAEAEDVVQDAWLRWQQTNRSVVLDVPAFLATTTTRLCLNIAQSARWRRETFDSPWLPELIETRANPELGAIRNAGLEHAIAMLLERLSPPERAAYILREAFDYSYSQIAEVLRIAEANSRQLVVRARKHLAEGRRSSVISVEKTRLLDAFIQAAQIGDLSALENVLARDAAAFAGASRSAALTQFRAVGPNRIQKFVATMSSKLWNGGTLCVDPS</sequence>
<protein>
    <submittedName>
        <fullName evidence="3">Sigma-70 family RNA polymerase sigma factor</fullName>
    </submittedName>
</protein>